<dbReference type="SUPFAM" id="SSF51735">
    <property type="entry name" value="NAD(P)-binding Rossmann-fold domains"/>
    <property type="match status" value="1"/>
</dbReference>
<evidence type="ECO:0000313" key="8">
    <source>
        <dbReference type="EMBL" id="KTD29641.1"/>
    </source>
</evidence>
<evidence type="ECO:0000256" key="3">
    <source>
        <dbReference type="ARBA" id="ARBA00022833"/>
    </source>
</evidence>
<comment type="similarity">
    <text evidence="5">Belongs to the zinc-containing alcohol dehydrogenase family.</text>
</comment>
<comment type="caution">
    <text evidence="8">The sequence shown here is derived from an EMBL/GenBank/DDBJ whole genome shotgun (WGS) entry which is preliminary data.</text>
</comment>
<dbReference type="InterPro" id="IPR002328">
    <property type="entry name" value="ADH_Zn_CS"/>
</dbReference>
<dbReference type="GO" id="GO:0008270">
    <property type="term" value="F:zinc ion binding"/>
    <property type="evidence" value="ECO:0007669"/>
    <property type="project" value="InterPro"/>
</dbReference>
<dbReference type="OrthoDB" id="9773078at2"/>
<dbReference type="InterPro" id="IPR013154">
    <property type="entry name" value="ADH-like_N"/>
</dbReference>
<feature type="domain" description="Alcohol dehydrogenase-like N-terminal" evidence="7">
    <location>
        <begin position="26"/>
        <end position="148"/>
    </location>
</feature>
<organism evidence="8 9">
    <name type="scientific">Legionella maceachernii</name>
    <dbReference type="NCBI Taxonomy" id="466"/>
    <lineage>
        <taxon>Bacteria</taxon>
        <taxon>Pseudomonadati</taxon>
        <taxon>Pseudomonadota</taxon>
        <taxon>Gammaproteobacteria</taxon>
        <taxon>Legionellales</taxon>
        <taxon>Legionellaceae</taxon>
        <taxon>Legionella</taxon>
    </lineage>
</organism>
<dbReference type="PANTHER" id="PTHR42813:SF7">
    <property type="entry name" value="ALCOHOL DEHYDROGENASE (ZN-DEPENDENT)-RELATED"/>
    <property type="match status" value="1"/>
</dbReference>
<dbReference type="AlphaFoldDB" id="A0A0W0WBF1"/>
<reference evidence="8 9" key="1">
    <citation type="submission" date="2015-11" db="EMBL/GenBank/DDBJ databases">
        <title>Genomic analysis of 38 Legionella species identifies large and diverse effector repertoires.</title>
        <authorList>
            <person name="Burstein D."/>
            <person name="Amaro F."/>
            <person name="Zusman T."/>
            <person name="Lifshitz Z."/>
            <person name="Cohen O."/>
            <person name="Gilbert J.A."/>
            <person name="Pupko T."/>
            <person name="Shuman H.A."/>
            <person name="Segal G."/>
        </authorList>
    </citation>
    <scope>NUCLEOTIDE SEQUENCE [LARGE SCALE GENOMIC DNA]</scope>
    <source>
        <strain evidence="8 9">PX-1-G2-E2</strain>
    </source>
</reference>
<comment type="cofactor">
    <cofactor evidence="1 5">
        <name>Zn(2+)</name>
        <dbReference type="ChEBI" id="CHEBI:29105"/>
    </cofactor>
</comment>
<dbReference type="InterPro" id="IPR036291">
    <property type="entry name" value="NAD(P)-bd_dom_sf"/>
</dbReference>
<dbReference type="EMBL" id="LNYL01000022">
    <property type="protein sequence ID" value="KTD29641.1"/>
    <property type="molecule type" value="Genomic_DNA"/>
</dbReference>
<evidence type="ECO:0000256" key="5">
    <source>
        <dbReference type="RuleBase" id="RU361277"/>
    </source>
</evidence>
<keyword evidence="2 5" id="KW-0479">Metal-binding</keyword>
<evidence type="ECO:0000256" key="2">
    <source>
        <dbReference type="ARBA" id="ARBA00022723"/>
    </source>
</evidence>
<dbReference type="RefSeq" id="WP_058451632.1">
    <property type="nucleotide sequence ID" value="NZ_CAAAIB010000015.1"/>
</dbReference>
<dbReference type="Pfam" id="PF00107">
    <property type="entry name" value="ADH_zinc_N"/>
    <property type="match status" value="1"/>
</dbReference>
<dbReference type="InterPro" id="IPR013149">
    <property type="entry name" value="ADH-like_C"/>
</dbReference>
<dbReference type="Gene3D" id="3.90.180.10">
    <property type="entry name" value="Medium-chain alcohol dehydrogenases, catalytic domain"/>
    <property type="match status" value="1"/>
</dbReference>
<evidence type="ECO:0000259" key="7">
    <source>
        <dbReference type="Pfam" id="PF08240"/>
    </source>
</evidence>
<dbReference type="Gene3D" id="3.40.50.720">
    <property type="entry name" value="NAD(P)-binding Rossmann-like Domain"/>
    <property type="match status" value="1"/>
</dbReference>
<dbReference type="InterPro" id="IPR011032">
    <property type="entry name" value="GroES-like_sf"/>
</dbReference>
<gene>
    <name evidence="8" type="ORF">Lmac_0816</name>
</gene>
<dbReference type="GO" id="GO:0016491">
    <property type="term" value="F:oxidoreductase activity"/>
    <property type="evidence" value="ECO:0007669"/>
    <property type="project" value="UniProtKB-KW"/>
</dbReference>
<accession>A0A0W0WBF1</accession>
<dbReference type="PROSITE" id="PS00059">
    <property type="entry name" value="ADH_ZINC"/>
    <property type="match status" value="1"/>
</dbReference>
<sequence>MKALVFHHIGDIRLQEVKDPTIENNTDAIVKITTSAICGTDLHFVRGTVGPMKPGTILGHEAVGTVAEIGKEVTNLTIGDRVIIPSTIACGTCEMCHNALFSQCNHANPNGQFSGTAFYGGPKASGPFHGCQAEYVRVPFAQHNLVKIEESISDDQAILLSDIFPTAYFGVDIASVKPGNIVVVLGCGPVGQFVIASCLLRGVAKIIAIDGIPSRLEMAKKQGAEIINFTKENPYKLIMELTKGLFADVVIDAVGIDSYYPTEGPLTRINKHKTAFQQEVAELVPVPNNEGKNWLPGNAPSFALRECVDLVAKCGTISIIGVYAEDFMVFPIGKAMNKNVKIVMGNCPHRAYIPFLLQQVQSKVINPAKILTQKMPLIDVVNAYKQFDLRQEGWIKVGLKPN</sequence>
<keyword evidence="4" id="KW-0560">Oxidoreductase</keyword>
<evidence type="ECO:0000259" key="6">
    <source>
        <dbReference type="Pfam" id="PF00107"/>
    </source>
</evidence>
<keyword evidence="9" id="KW-1185">Reference proteome</keyword>
<dbReference type="Pfam" id="PF08240">
    <property type="entry name" value="ADH_N"/>
    <property type="match status" value="1"/>
</dbReference>
<dbReference type="PATRIC" id="fig|466.6.peg.872"/>
<dbReference type="SUPFAM" id="SSF50129">
    <property type="entry name" value="GroES-like"/>
    <property type="match status" value="1"/>
</dbReference>
<dbReference type="STRING" id="466.Lmac_0816"/>
<feature type="domain" description="Alcohol dehydrogenase-like C-terminal" evidence="6">
    <location>
        <begin position="189"/>
        <end position="258"/>
    </location>
</feature>
<keyword evidence="3 5" id="KW-0862">Zinc</keyword>
<proteinExistence type="inferred from homology"/>
<evidence type="ECO:0000256" key="4">
    <source>
        <dbReference type="ARBA" id="ARBA00023002"/>
    </source>
</evidence>
<protein>
    <submittedName>
        <fullName evidence="8">Threonine(-3-)dehydrogenase</fullName>
    </submittedName>
</protein>
<dbReference type="Proteomes" id="UP000054908">
    <property type="component" value="Unassembled WGS sequence"/>
</dbReference>
<name>A0A0W0WBF1_9GAMM</name>
<dbReference type="PANTHER" id="PTHR42813">
    <property type="entry name" value="ZINC-TYPE ALCOHOL DEHYDROGENASE-LIKE"/>
    <property type="match status" value="1"/>
</dbReference>
<evidence type="ECO:0000313" key="9">
    <source>
        <dbReference type="Proteomes" id="UP000054908"/>
    </source>
</evidence>
<evidence type="ECO:0000256" key="1">
    <source>
        <dbReference type="ARBA" id="ARBA00001947"/>
    </source>
</evidence>